<evidence type="ECO:0000313" key="3">
    <source>
        <dbReference type="EMBL" id="RAK69942.1"/>
    </source>
</evidence>
<reference evidence="4" key="1">
    <citation type="submission" date="2018-05" db="EMBL/GenBank/DDBJ databases">
        <authorList>
            <person name="Nie L."/>
        </authorList>
    </citation>
    <scope>NUCLEOTIDE SEQUENCE [LARGE SCALE GENOMIC DNA]</scope>
    <source>
        <strain evidence="4">NL</strain>
    </source>
</reference>
<dbReference type="AlphaFoldDB" id="A0A328BRQ8"/>
<dbReference type="OrthoDB" id="886670at2"/>
<keyword evidence="2" id="KW-0472">Membrane</keyword>
<protein>
    <submittedName>
        <fullName evidence="3">Uncharacterized protein</fullName>
    </submittedName>
</protein>
<dbReference type="Proteomes" id="UP000248553">
    <property type="component" value="Unassembled WGS sequence"/>
</dbReference>
<keyword evidence="4" id="KW-1185">Reference proteome</keyword>
<dbReference type="EMBL" id="QHKM01000001">
    <property type="protein sequence ID" value="RAK69942.1"/>
    <property type="molecule type" value="Genomic_DNA"/>
</dbReference>
<dbReference type="RefSeq" id="WP_111476678.1">
    <property type="nucleotide sequence ID" value="NZ_QHKM01000001.1"/>
</dbReference>
<feature type="region of interest" description="Disordered" evidence="1">
    <location>
        <begin position="167"/>
        <end position="186"/>
    </location>
</feature>
<feature type="region of interest" description="Disordered" evidence="1">
    <location>
        <begin position="1"/>
        <end position="25"/>
    </location>
</feature>
<evidence type="ECO:0000256" key="1">
    <source>
        <dbReference type="SAM" id="MobiDB-lite"/>
    </source>
</evidence>
<evidence type="ECO:0000313" key="4">
    <source>
        <dbReference type="Proteomes" id="UP000248553"/>
    </source>
</evidence>
<proteinExistence type="predicted"/>
<comment type="caution">
    <text evidence="3">The sequence shown here is derived from an EMBL/GenBank/DDBJ whole genome shotgun (WGS) entry which is preliminary data.</text>
</comment>
<feature type="compositionally biased region" description="Pro residues" evidence="1">
    <location>
        <begin position="9"/>
        <end position="20"/>
    </location>
</feature>
<organism evidence="3 4">
    <name type="scientific">Hymenobacter edaphi</name>
    <dbReference type="NCBI Taxonomy" id="2211146"/>
    <lineage>
        <taxon>Bacteria</taxon>
        <taxon>Pseudomonadati</taxon>
        <taxon>Bacteroidota</taxon>
        <taxon>Cytophagia</taxon>
        <taxon>Cytophagales</taxon>
        <taxon>Hymenobacteraceae</taxon>
        <taxon>Hymenobacter</taxon>
    </lineage>
</organism>
<gene>
    <name evidence="3" type="ORF">DLM85_03560</name>
</gene>
<name>A0A328BRQ8_9BACT</name>
<accession>A0A328BRQ8</accession>
<keyword evidence="2" id="KW-0812">Transmembrane</keyword>
<keyword evidence="2" id="KW-1133">Transmembrane helix</keyword>
<feature type="transmembrane region" description="Helical" evidence="2">
    <location>
        <begin position="57"/>
        <end position="76"/>
    </location>
</feature>
<evidence type="ECO:0000256" key="2">
    <source>
        <dbReference type="SAM" id="Phobius"/>
    </source>
</evidence>
<sequence>MEQPYYSFAPPPPLPPPRPPVQSADGRWRLTDDELILDGRHYSLLELERVTVQHVRWLLWILLGAFTLGGVALAFLQNWLRTPSAMLGMVAGALMLAWGQRGANRVRLARLGLDDQHHALPGELTGWQQLGAETNIRIHLRHQRAAQQALALLAAQEAEAAQAAALRAAEAGPASPDDPAPTNGLL</sequence>